<protein>
    <submittedName>
        <fullName evidence="2">Uncharacterized protein</fullName>
    </submittedName>
</protein>
<keyword evidence="1" id="KW-1133">Transmembrane helix</keyword>
<sequence length="100" mass="10537">MSGAYLMLFAMIFLGIMGAVNVILFIGNLGTPAAPPVSVTPDGCDDVEGKVRAALKATDGKVIINAGEELLSDSEFAVICRNLIADCPRVTLRATKKKQI</sequence>
<evidence type="ECO:0000256" key="1">
    <source>
        <dbReference type="SAM" id="Phobius"/>
    </source>
</evidence>
<feature type="transmembrane region" description="Helical" evidence="1">
    <location>
        <begin position="6"/>
        <end position="26"/>
    </location>
</feature>
<dbReference type="EMBL" id="CZBY01000026">
    <property type="protein sequence ID" value="CUQ91818.1"/>
    <property type="molecule type" value="Genomic_DNA"/>
</dbReference>
<dbReference type="STRING" id="39492.ERS852540_02406"/>
<accession>A0A175A4S9</accession>
<reference evidence="2 3" key="1">
    <citation type="submission" date="2015-09" db="EMBL/GenBank/DDBJ databases">
        <authorList>
            <consortium name="Pathogen Informatics"/>
        </authorList>
    </citation>
    <scope>NUCLEOTIDE SEQUENCE [LARGE SCALE GENOMIC DNA]</scope>
    <source>
        <strain evidence="2 3">2789STDY5834928</strain>
    </source>
</reference>
<dbReference type="AlphaFoldDB" id="A0A175A4S9"/>
<dbReference type="Proteomes" id="UP000095662">
    <property type="component" value="Unassembled WGS sequence"/>
</dbReference>
<organism evidence="2 3">
    <name type="scientific">[Eubacterium] siraeum</name>
    <dbReference type="NCBI Taxonomy" id="39492"/>
    <lineage>
        <taxon>Bacteria</taxon>
        <taxon>Bacillati</taxon>
        <taxon>Bacillota</taxon>
        <taxon>Clostridia</taxon>
        <taxon>Eubacteriales</taxon>
        <taxon>Oscillospiraceae</taxon>
        <taxon>Oscillospiraceae incertae sedis</taxon>
    </lineage>
</organism>
<gene>
    <name evidence="2" type="ORF">ERS852540_02406</name>
</gene>
<name>A0A175A4S9_9FIRM</name>
<keyword evidence="1" id="KW-0472">Membrane</keyword>
<keyword evidence="1" id="KW-0812">Transmembrane</keyword>
<proteinExistence type="predicted"/>
<evidence type="ECO:0000313" key="2">
    <source>
        <dbReference type="EMBL" id="CUQ91818.1"/>
    </source>
</evidence>
<evidence type="ECO:0000313" key="3">
    <source>
        <dbReference type="Proteomes" id="UP000095662"/>
    </source>
</evidence>